<sequence length="127" mass="15394">MYANYSLCVPIYSKNCIDFYNKCERIYDIIYNYNSHITEPNILICYEDEQLYNKLSSRLYIFYLPIKSFESDKILVNNYIFELADTFSLNIIETERMLKYGYKTIESLYEEEIRRKKNDGMIMICKL</sequence>
<reference evidence="1" key="1">
    <citation type="submission" date="2017-08" db="EMBL/GenBank/DDBJ databases">
        <authorList>
            <consortium name="Urmite Genomes"/>
        </authorList>
    </citation>
    <scope>NUCLEOTIDE SEQUENCE [LARGE SCALE GENOMIC DNA]</scope>
    <source>
        <strain evidence="1">IHUMI-LCC2</strain>
    </source>
</reference>
<keyword evidence="2" id="KW-1185">Reference proteome</keyword>
<dbReference type="RefSeq" id="YP_009449128.1">
    <property type="nucleotide sequence ID" value="NC_036594.1"/>
</dbReference>
<dbReference type="Proteomes" id="UP000236316">
    <property type="component" value="Segment"/>
</dbReference>
<name>A0A2I2L5N0_9VIRU</name>
<protein>
    <submittedName>
        <fullName evidence="1">Uncharacterized protein</fullName>
    </submittedName>
</protein>
<dbReference type="GeneID" id="35382764"/>
<proteinExistence type="predicted"/>
<evidence type="ECO:0000313" key="1">
    <source>
        <dbReference type="EMBL" id="SNW62826.1"/>
    </source>
</evidence>
<organism evidence="1">
    <name type="scientific">Orpheovirus IHUMI-LCC2</name>
    <dbReference type="NCBI Taxonomy" id="2023057"/>
    <lineage>
        <taxon>Viruses</taxon>
        <taxon>Varidnaviria</taxon>
        <taxon>Bamfordvirae</taxon>
        <taxon>Nucleocytoviricota</taxon>
        <taxon>Megaviricetes</taxon>
        <taxon>Pimascovirales</taxon>
        <taxon>Ocovirineae</taxon>
        <taxon>Orpheoviridae</taxon>
        <taxon>Alphaorpheovirus</taxon>
        <taxon>Alphaorpheovirus massiliense</taxon>
    </lineage>
</organism>
<gene>
    <name evidence="1" type="ORF">ORPV_922</name>
</gene>
<evidence type="ECO:0000313" key="2">
    <source>
        <dbReference type="Proteomes" id="UP000236316"/>
    </source>
</evidence>
<dbReference type="EMBL" id="LT906555">
    <property type="protein sequence ID" value="SNW62826.1"/>
    <property type="molecule type" value="Genomic_DNA"/>
</dbReference>
<accession>A0A2I2L5N0</accession>
<dbReference type="KEGG" id="vg:35382764"/>